<dbReference type="RefSeq" id="WP_054846355.1">
    <property type="nucleotide sequence ID" value="NZ_AP018929.1"/>
</dbReference>
<evidence type="ECO:0000313" key="2">
    <source>
        <dbReference type="EMBL" id="BBG24878.1"/>
    </source>
</evidence>
<protein>
    <submittedName>
        <fullName evidence="3">Uncharacterized protein</fullName>
    </submittedName>
</protein>
<dbReference type="KEGG" id="step:IC006_2212"/>
<accession>A0A510DY48</accession>
<proteinExistence type="predicted"/>
<keyword evidence="1" id="KW-0472">Membrane</keyword>
<evidence type="ECO:0000313" key="3">
    <source>
        <dbReference type="EMBL" id="BBG27663.1"/>
    </source>
</evidence>
<organism evidence="3 5">
    <name type="scientific">Sulfuracidifex tepidarius</name>
    <dbReference type="NCBI Taxonomy" id="1294262"/>
    <lineage>
        <taxon>Archaea</taxon>
        <taxon>Thermoproteota</taxon>
        <taxon>Thermoprotei</taxon>
        <taxon>Sulfolobales</taxon>
        <taxon>Sulfolobaceae</taxon>
        <taxon>Sulfuracidifex</taxon>
    </lineage>
</organism>
<gene>
    <name evidence="2" type="ORF">IC006_2212</name>
    <name evidence="3" type="ORF">IC007_2217</name>
</gene>
<keyword evidence="1" id="KW-0812">Transmembrane</keyword>
<dbReference type="AlphaFoldDB" id="A0A510E553"/>
<dbReference type="EMBL" id="AP018930">
    <property type="protein sequence ID" value="BBG27663.1"/>
    <property type="molecule type" value="Genomic_DNA"/>
</dbReference>
<keyword evidence="1" id="KW-1133">Transmembrane helix</keyword>
<dbReference type="OrthoDB" id="382525at2157"/>
<feature type="transmembrane region" description="Helical" evidence="1">
    <location>
        <begin position="6"/>
        <end position="24"/>
    </location>
</feature>
<accession>A0A510E553</accession>
<feature type="transmembrane region" description="Helical" evidence="1">
    <location>
        <begin position="31"/>
        <end position="50"/>
    </location>
</feature>
<reference evidence="3 4" key="2">
    <citation type="journal article" date="2020" name="Int. J. Syst. Evol. Microbiol.">
        <title>Sulfuracidifex tepidarius gen. nov., sp. nov. and transfer of Sulfolobus metallicus Huber and Stetter 1992 to the genus Sulfuracidifex as Sulfuracidifex metallicus comb. nov.</title>
        <authorList>
            <person name="Itoh T."/>
            <person name="Miura T."/>
            <person name="Sakai H.D."/>
            <person name="Kato S."/>
            <person name="Ohkuma M."/>
            <person name="Takashina T."/>
        </authorList>
    </citation>
    <scope>NUCLEOTIDE SEQUENCE</scope>
    <source>
        <strain evidence="2 4">IC-006</strain>
        <strain evidence="3">IC-007</strain>
    </source>
</reference>
<name>A0A510E553_9CREN</name>
<feature type="transmembrane region" description="Helical" evidence="1">
    <location>
        <begin position="56"/>
        <end position="74"/>
    </location>
</feature>
<evidence type="ECO:0000256" key="1">
    <source>
        <dbReference type="SAM" id="Phobius"/>
    </source>
</evidence>
<dbReference type="STRING" id="1294262.GCA_001316085_02317"/>
<dbReference type="EMBL" id="AP018929">
    <property type="protein sequence ID" value="BBG24878.1"/>
    <property type="molecule type" value="Genomic_DNA"/>
</dbReference>
<dbReference type="Proteomes" id="UP000325030">
    <property type="component" value="Chromosome"/>
</dbReference>
<sequence length="80" mass="9064">MEYKYYPVTFIMATGIIDSLMLILGIRDFRLLILLNAIIAVLVEIAFFPFPQKSRPIINGITLLWIGLVVYYMIGILGGI</sequence>
<evidence type="ECO:0000313" key="4">
    <source>
        <dbReference type="Proteomes" id="UP000322983"/>
    </source>
</evidence>
<keyword evidence="4" id="KW-1185">Reference proteome</keyword>
<evidence type="ECO:0000313" key="5">
    <source>
        <dbReference type="Proteomes" id="UP000325030"/>
    </source>
</evidence>
<dbReference type="GeneID" id="41718531"/>
<reference evidence="5" key="1">
    <citation type="submission" date="2018-09" db="EMBL/GenBank/DDBJ databases">
        <title>Complete Genome Sequencing of Sulfolobus sp. JCM 16834.</title>
        <authorList>
            <person name="Kato S."/>
            <person name="Itoh T."/>
            <person name="Ohkuma M."/>
        </authorList>
    </citation>
    <scope>NUCLEOTIDE SEQUENCE [LARGE SCALE GENOMIC DNA]</scope>
    <source>
        <strain evidence="5">IC-007</strain>
    </source>
</reference>
<dbReference type="Proteomes" id="UP000322983">
    <property type="component" value="Chromosome"/>
</dbReference>